<evidence type="ECO:0000313" key="10">
    <source>
        <dbReference type="EMBL" id="CAC5420271.1"/>
    </source>
</evidence>
<evidence type="ECO:0000256" key="5">
    <source>
        <dbReference type="ARBA" id="ARBA00022833"/>
    </source>
</evidence>
<keyword evidence="2" id="KW-0963">Cytoplasm</keyword>
<evidence type="ECO:0000313" key="11">
    <source>
        <dbReference type="Proteomes" id="UP000507470"/>
    </source>
</evidence>
<comment type="similarity">
    <text evidence="8">Belongs to the nanos family.</text>
</comment>
<feature type="domain" description="Nanos-type" evidence="9">
    <location>
        <begin position="119"/>
        <end position="173"/>
    </location>
</feature>
<organism evidence="10 11">
    <name type="scientific">Mytilus coruscus</name>
    <name type="common">Sea mussel</name>
    <dbReference type="NCBI Taxonomy" id="42192"/>
    <lineage>
        <taxon>Eukaryota</taxon>
        <taxon>Metazoa</taxon>
        <taxon>Spiralia</taxon>
        <taxon>Lophotrochozoa</taxon>
        <taxon>Mollusca</taxon>
        <taxon>Bivalvia</taxon>
        <taxon>Autobranchia</taxon>
        <taxon>Pteriomorphia</taxon>
        <taxon>Mytilida</taxon>
        <taxon>Mytiloidea</taxon>
        <taxon>Mytilidae</taxon>
        <taxon>Mytilinae</taxon>
        <taxon>Mytilus</taxon>
    </lineage>
</organism>
<keyword evidence="5" id="KW-0862">Zinc</keyword>
<dbReference type="GO" id="GO:0005737">
    <property type="term" value="C:cytoplasm"/>
    <property type="evidence" value="ECO:0007669"/>
    <property type="project" value="UniProtKB-SubCell"/>
</dbReference>
<sequence length="176" mass="20335">MMTTNKTEIDILCELMKRNSQEWLDRGTFKYYFIPDSESKTINELNVFCLTLLWIQNLSEELNARNDRQHSVVMKPTSEQGSEIISDGTDFYMLLEEETKSYLTHKTHNSEHHSSNSAGCTLCRKNGESEKFALSHCLKDKDNIVRCPILRRHICPKCGGTGDESHTLRYCPLRNV</sequence>
<dbReference type="PROSITE" id="PS51522">
    <property type="entry name" value="ZF_NANOS"/>
    <property type="match status" value="1"/>
</dbReference>
<dbReference type="OrthoDB" id="5864971at2759"/>
<protein>
    <recommendedName>
        <fullName evidence="9">Nanos-type domain-containing protein</fullName>
    </recommendedName>
</protein>
<evidence type="ECO:0000259" key="9">
    <source>
        <dbReference type="PROSITE" id="PS51522"/>
    </source>
</evidence>
<evidence type="ECO:0000256" key="1">
    <source>
        <dbReference type="ARBA" id="ARBA00004496"/>
    </source>
</evidence>
<dbReference type="InterPro" id="IPR024161">
    <property type="entry name" value="Znf_nanos-typ"/>
</dbReference>
<gene>
    <name evidence="10" type="ORF">MCOR_52507</name>
</gene>
<dbReference type="GO" id="GO:0006417">
    <property type="term" value="P:regulation of translation"/>
    <property type="evidence" value="ECO:0007669"/>
    <property type="project" value="UniProtKB-UniRule"/>
</dbReference>
<evidence type="ECO:0000256" key="7">
    <source>
        <dbReference type="ARBA" id="ARBA00022884"/>
    </source>
</evidence>
<dbReference type="GO" id="GO:0003723">
    <property type="term" value="F:RNA binding"/>
    <property type="evidence" value="ECO:0007669"/>
    <property type="project" value="UniProtKB-UniRule"/>
</dbReference>
<dbReference type="InterPro" id="IPR038129">
    <property type="entry name" value="Nanos_sf"/>
</dbReference>
<evidence type="ECO:0000256" key="2">
    <source>
        <dbReference type="ARBA" id="ARBA00022490"/>
    </source>
</evidence>
<dbReference type="Proteomes" id="UP000507470">
    <property type="component" value="Unassembled WGS sequence"/>
</dbReference>
<dbReference type="PANTHER" id="PTHR12887">
    <property type="entry name" value="NANOS PROTEIN"/>
    <property type="match status" value="1"/>
</dbReference>
<dbReference type="AlphaFoldDB" id="A0A6J8EMI2"/>
<evidence type="ECO:0000256" key="4">
    <source>
        <dbReference type="ARBA" id="ARBA00022771"/>
    </source>
</evidence>
<comment type="subcellular location">
    <subcellularLocation>
        <location evidence="1">Cytoplasm</location>
    </subcellularLocation>
</comment>
<accession>A0A6J8EMI2</accession>
<keyword evidence="7 8" id="KW-0694">RNA-binding</keyword>
<proteinExistence type="inferred from homology"/>
<evidence type="ECO:0000256" key="6">
    <source>
        <dbReference type="ARBA" id="ARBA00022845"/>
    </source>
</evidence>
<dbReference type="InterPro" id="IPR008705">
    <property type="entry name" value="Nanos/Xcar2"/>
</dbReference>
<dbReference type="GO" id="GO:0008270">
    <property type="term" value="F:zinc ion binding"/>
    <property type="evidence" value="ECO:0007669"/>
    <property type="project" value="UniProtKB-KW"/>
</dbReference>
<keyword evidence="3" id="KW-0479">Metal-binding</keyword>
<dbReference type="Gene3D" id="4.10.60.30">
    <property type="entry name" value="Nanos, RNA-binding domain"/>
    <property type="match status" value="1"/>
</dbReference>
<dbReference type="EMBL" id="CACVKT020009086">
    <property type="protein sequence ID" value="CAC5420271.1"/>
    <property type="molecule type" value="Genomic_DNA"/>
</dbReference>
<evidence type="ECO:0000256" key="3">
    <source>
        <dbReference type="ARBA" id="ARBA00022723"/>
    </source>
</evidence>
<name>A0A6J8EMI2_MYTCO</name>
<keyword evidence="6 8" id="KW-0810">Translation regulation</keyword>
<dbReference type="Pfam" id="PF05741">
    <property type="entry name" value="zf-nanos"/>
    <property type="match status" value="1"/>
</dbReference>
<keyword evidence="11" id="KW-1185">Reference proteome</keyword>
<reference evidence="10 11" key="1">
    <citation type="submission" date="2020-06" db="EMBL/GenBank/DDBJ databases">
        <authorList>
            <person name="Li R."/>
            <person name="Bekaert M."/>
        </authorList>
    </citation>
    <scope>NUCLEOTIDE SEQUENCE [LARGE SCALE GENOMIC DNA]</scope>
    <source>
        <strain evidence="11">wild</strain>
    </source>
</reference>
<evidence type="ECO:0000256" key="8">
    <source>
        <dbReference type="PROSITE-ProRule" id="PRU00855"/>
    </source>
</evidence>
<keyword evidence="4 8" id="KW-0863">Zinc-finger</keyword>